<dbReference type="EMBL" id="HG677800">
    <property type="protein sequence ID" value="CDJ44906.1"/>
    <property type="molecule type" value="Genomic_DNA"/>
</dbReference>
<protein>
    <submittedName>
        <fullName evidence="3">Uncharacterized protein</fullName>
    </submittedName>
</protein>
<evidence type="ECO:0000256" key="1">
    <source>
        <dbReference type="SAM" id="MobiDB-lite"/>
    </source>
</evidence>
<keyword evidence="4" id="KW-1185">Reference proteome</keyword>
<dbReference type="GeneID" id="25257663"/>
<feature type="transmembrane region" description="Helical" evidence="2">
    <location>
        <begin position="176"/>
        <end position="194"/>
    </location>
</feature>
<dbReference type="AlphaFoldDB" id="U6L426"/>
<dbReference type="RefSeq" id="XP_013235653.1">
    <property type="nucleotide sequence ID" value="XM_013380199.1"/>
</dbReference>
<dbReference type="OrthoDB" id="446247at2759"/>
<evidence type="ECO:0000256" key="2">
    <source>
        <dbReference type="SAM" id="Phobius"/>
    </source>
</evidence>
<keyword evidence="2" id="KW-1133">Transmembrane helix</keyword>
<feature type="transmembrane region" description="Helical" evidence="2">
    <location>
        <begin position="253"/>
        <end position="273"/>
    </location>
</feature>
<sequence>MQRRRDCSRQFNKGPLGCPDWEDSSPMRQLENAQPGESFEGLAHSVNNTYLLLLDHAQLYFLDTHESWLPSFTAEDGLVLNSYVPSMLRVPVSGPRVRFSFSIPEKGRFALLLLNGDGLDLKLQGTVSFWGPQQQHLSLEQQLLPQAAQALMALNLLAAMVLCVCQLSLWRGRNGFVSFLFIFYFFLAALAFGLDWRQAAIVQTTGKRPAALWVASRLMRKLQDVLQLLVFIFVSLGFRIVRQRLSRLEIQFVAGLGVISLYLGVFEVLLGGFQVNPKP</sequence>
<evidence type="ECO:0000313" key="3">
    <source>
        <dbReference type="EMBL" id="CDJ44906.1"/>
    </source>
</evidence>
<feature type="transmembrane region" description="Helical" evidence="2">
    <location>
        <begin position="150"/>
        <end position="170"/>
    </location>
</feature>
<accession>U6L426</accession>
<dbReference type="Proteomes" id="UP000030747">
    <property type="component" value="Unassembled WGS sequence"/>
</dbReference>
<organism evidence="3 4">
    <name type="scientific">Eimeria tenella</name>
    <name type="common">Coccidian parasite</name>
    <dbReference type="NCBI Taxonomy" id="5802"/>
    <lineage>
        <taxon>Eukaryota</taxon>
        <taxon>Sar</taxon>
        <taxon>Alveolata</taxon>
        <taxon>Apicomplexa</taxon>
        <taxon>Conoidasida</taxon>
        <taxon>Coccidia</taxon>
        <taxon>Eucoccidiorida</taxon>
        <taxon>Eimeriorina</taxon>
        <taxon>Eimeriidae</taxon>
        <taxon>Eimeria</taxon>
    </lineage>
</organism>
<feature type="transmembrane region" description="Helical" evidence="2">
    <location>
        <begin position="225"/>
        <end position="241"/>
    </location>
</feature>
<name>U6L426_EIMTE</name>
<keyword evidence="2" id="KW-0472">Membrane</keyword>
<reference evidence="3" key="2">
    <citation type="submission" date="2013-10" db="EMBL/GenBank/DDBJ databases">
        <authorList>
            <person name="Aslett M."/>
        </authorList>
    </citation>
    <scope>NUCLEOTIDE SEQUENCE [LARGE SCALE GENOMIC DNA]</scope>
    <source>
        <strain evidence="3">Houghton</strain>
    </source>
</reference>
<keyword evidence="2" id="KW-0812">Transmembrane</keyword>
<reference evidence="3" key="1">
    <citation type="submission" date="2013-10" db="EMBL/GenBank/DDBJ databases">
        <title>Genomic analysis of the causative agents of coccidiosis in chickens.</title>
        <authorList>
            <person name="Reid A.J."/>
            <person name="Blake D."/>
            <person name="Billington K."/>
            <person name="Browne H."/>
            <person name="Dunn M."/>
            <person name="Hung S."/>
            <person name="Kawahara F."/>
            <person name="Miranda-Saavedra D."/>
            <person name="Mourier T."/>
            <person name="Nagra H."/>
            <person name="Otto T.D."/>
            <person name="Rawlings N."/>
            <person name="Sanchez A."/>
            <person name="Sanders M."/>
            <person name="Subramaniam C."/>
            <person name="Tay Y."/>
            <person name="Dear P."/>
            <person name="Doerig C."/>
            <person name="Gruber A."/>
            <person name="Parkinson J."/>
            <person name="Shirley M."/>
            <person name="Wan K.L."/>
            <person name="Berriman M."/>
            <person name="Tomley F."/>
            <person name="Pain A."/>
        </authorList>
    </citation>
    <scope>NUCLEOTIDE SEQUENCE [LARGE SCALE GENOMIC DNA]</scope>
    <source>
        <strain evidence="3">Houghton</strain>
    </source>
</reference>
<dbReference type="VEuPathDB" id="ToxoDB:ETH2_0518000"/>
<evidence type="ECO:0000313" key="4">
    <source>
        <dbReference type="Proteomes" id="UP000030747"/>
    </source>
</evidence>
<dbReference type="VEuPathDB" id="ToxoDB:ETH_00043120"/>
<gene>
    <name evidence="3" type="ORF">ETH_00043120</name>
</gene>
<feature type="region of interest" description="Disordered" evidence="1">
    <location>
        <begin position="1"/>
        <end position="34"/>
    </location>
</feature>
<proteinExistence type="predicted"/>